<name>A0A939C3A8_9ACTN</name>
<dbReference type="GO" id="GO:0019346">
    <property type="term" value="P:transsulfuration"/>
    <property type="evidence" value="ECO:0007669"/>
    <property type="project" value="InterPro"/>
</dbReference>
<dbReference type="Gene3D" id="3.90.1150.10">
    <property type="entry name" value="Aspartate Aminotransferase, domain 1"/>
    <property type="match status" value="1"/>
</dbReference>
<dbReference type="NCBIfam" id="NF005871">
    <property type="entry name" value="PRK07811.1"/>
    <property type="match status" value="1"/>
</dbReference>
<dbReference type="InterPro" id="IPR054542">
    <property type="entry name" value="Cys_met_metab_PP"/>
</dbReference>
<comment type="caution">
    <text evidence="7">The sequence shown here is derived from an EMBL/GenBank/DDBJ whole genome shotgun (WGS) entry which is preliminary data.</text>
</comment>
<dbReference type="InterPro" id="IPR015424">
    <property type="entry name" value="PyrdxlP-dep_Trfase"/>
</dbReference>
<dbReference type="AlphaFoldDB" id="A0A939C3A8"/>
<dbReference type="EC" id="2.5.1.48" evidence="7"/>
<dbReference type="InterPro" id="IPR015422">
    <property type="entry name" value="PyrdxlP-dep_Trfase_small"/>
</dbReference>
<dbReference type="Gene3D" id="3.40.640.10">
    <property type="entry name" value="Type I PLP-dependent aspartate aminotransferase-like (Major domain)"/>
    <property type="match status" value="1"/>
</dbReference>
<dbReference type="GO" id="GO:0005737">
    <property type="term" value="C:cytoplasm"/>
    <property type="evidence" value="ECO:0007669"/>
    <property type="project" value="TreeGrafter"/>
</dbReference>
<accession>A0A939C3A8</accession>
<keyword evidence="7" id="KW-0808">Transferase</keyword>
<dbReference type="PANTHER" id="PTHR11808:SF15">
    <property type="entry name" value="CYSTATHIONINE GAMMA-LYASE"/>
    <property type="match status" value="1"/>
</dbReference>
<dbReference type="InterPro" id="IPR000277">
    <property type="entry name" value="Cys/Met-Metab_PyrdxlP-dep_enz"/>
</dbReference>
<organism evidence="7 8">
    <name type="scientific">Nakamurella flavida</name>
    <dbReference type="NCBI Taxonomy" id="363630"/>
    <lineage>
        <taxon>Bacteria</taxon>
        <taxon>Bacillati</taxon>
        <taxon>Actinomycetota</taxon>
        <taxon>Actinomycetes</taxon>
        <taxon>Nakamurellales</taxon>
        <taxon>Nakamurellaceae</taxon>
        <taxon>Nakamurella</taxon>
    </lineage>
</organism>
<dbReference type="SUPFAM" id="SSF53383">
    <property type="entry name" value="PLP-dependent transferases"/>
    <property type="match status" value="1"/>
</dbReference>
<dbReference type="PROSITE" id="PS00868">
    <property type="entry name" value="CYS_MET_METAB_PP"/>
    <property type="match status" value="1"/>
</dbReference>
<dbReference type="PIRSF" id="PIRSF001434">
    <property type="entry name" value="CGS"/>
    <property type="match status" value="1"/>
</dbReference>
<feature type="modified residue" description="N6-(pyridoxal phosphate)lysine" evidence="4">
    <location>
        <position position="223"/>
    </location>
</feature>
<gene>
    <name evidence="7" type="ORF">JL107_10525</name>
</gene>
<dbReference type="RefSeq" id="WP_205257000.1">
    <property type="nucleotide sequence ID" value="NZ_BAAAPV010000001.1"/>
</dbReference>
<protein>
    <submittedName>
        <fullName evidence="7">Cystathionine gamma-synthase</fullName>
        <ecNumber evidence="7">2.5.1.48</ecNumber>
    </submittedName>
</protein>
<dbReference type="GO" id="GO:0004123">
    <property type="term" value="F:cystathionine gamma-lyase activity"/>
    <property type="evidence" value="ECO:0007669"/>
    <property type="project" value="TreeGrafter"/>
</dbReference>
<evidence type="ECO:0000256" key="6">
    <source>
        <dbReference type="SAM" id="MobiDB-lite"/>
    </source>
</evidence>
<dbReference type="GO" id="GO:0003962">
    <property type="term" value="F:cystathionine gamma-synthase activity"/>
    <property type="evidence" value="ECO:0007669"/>
    <property type="project" value="UniProtKB-EC"/>
</dbReference>
<evidence type="ECO:0000256" key="4">
    <source>
        <dbReference type="PIRSR" id="PIRSR001434-2"/>
    </source>
</evidence>
<dbReference type="Pfam" id="PF01053">
    <property type="entry name" value="Cys_Met_Meta_PP"/>
    <property type="match status" value="1"/>
</dbReference>
<feature type="region of interest" description="Disordered" evidence="6">
    <location>
        <begin position="1"/>
        <end position="30"/>
    </location>
</feature>
<dbReference type="CDD" id="cd00614">
    <property type="entry name" value="CGS_like"/>
    <property type="match status" value="1"/>
</dbReference>
<reference evidence="7" key="1">
    <citation type="submission" date="2021-01" db="EMBL/GenBank/DDBJ databases">
        <title>KCTC 19127 draft genome.</title>
        <authorList>
            <person name="An D."/>
        </authorList>
    </citation>
    <scope>NUCLEOTIDE SEQUENCE</scope>
    <source>
        <strain evidence="7">KCTC 19127</strain>
    </source>
</reference>
<evidence type="ECO:0000313" key="7">
    <source>
        <dbReference type="EMBL" id="MBM9476881.1"/>
    </source>
</evidence>
<proteinExistence type="inferred from homology"/>
<evidence type="ECO:0000313" key="8">
    <source>
        <dbReference type="Proteomes" id="UP000663801"/>
    </source>
</evidence>
<comment type="similarity">
    <text evidence="2 5">Belongs to the trans-sulfuration enzymes family.</text>
</comment>
<dbReference type="GO" id="GO:0019343">
    <property type="term" value="P:cysteine biosynthetic process via cystathionine"/>
    <property type="evidence" value="ECO:0007669"/>
    <property type="project" value="TreeGrafter"/>
</dbReference>
<dbReference type="FunFam" id="3.40.640.10:FF:000009">
    <property type="entry name" value="Cystathionine gamma-synthase homolog"/>
    <property type="match status" value="1"/>
</dbReference>
<comment type="cofactor">
    <cofactor evidence="1 5">
        <name>pyridoxal 5'-phosphate</name>
        <dbReference type="ChEBI" id="CHEBI:597326"/>
    </cofactor>
</comment>
<dbReference type="GO" id="GO:0030170">
    <property type="term" value="F:pyridoxal phosphate binding"/>
    <property type="evidence" value="ECO:0007669"/>
    <property type="project" value="InterPro"/>
</dbReference>
<evidence type="ECO:0000256" key="1">
    <source>
        <dbReference type="ARBA" id="ARBA00001933"/>
    </source>
</evidence>
<evidence type="ECO:0000256" key="2">
    <source>
        <dbReference type="ARBA" id="ARBA00009077"/>
    </source>
</evidence>
<dbReference type="EMBL" id="JAERWL010000009">
    <property type="protein sequence ID" value="MBM9476881.1"/>
    <property type="molecule type" value="Genomic_DNA"/>
</dbReference>
<evidence type="ECO:0000256" key="3">
    <source>
        <dbReference type="ARBA" id="ARBA00022898"/>
    </source>
</evidence>
<dbReference type="Proteomes" id="UP000663801">
    <property type="component" value="Unassembled WGS sequence"/>
</dbReference>
<evidence type="ECO:0000256" key="5">
    <source>
        <dbReference type="RuleBase" id="RU362118"/>
    </source>
</evidence>
<keyword evidence="3 4" id="KW-0663">Pyridoxal phosphate</keyword>
<sequence length="403" mass="41882">MTGPDSSAPVPPAPSPLPADRGAPSGDGFATRAIHAGQEPEAGTGAVVVPIYQTSTFAQDLPGETRAGYDYSRAGNPTRTALQEALASLEGVRHGTAFASGMAAADTVIRSVMRPGDHVIIPDDAYGGSFRLIDKVCVPWGISYTPVPLGDLDAVRAAVRPTTRLIWCETPTNPLLGIADIAGLAEIASAAGAKLVVDNTFATPYLQQPALLGADVVLHSTTKYLGGHSDVVGGALLTDDDELGESFGFLAKSVGAVAGPFDAWLTLRGIKTLAVRMDRHCDNAEAVVELLSEHPKVGRVYYPGLDAHPGSDMAAGQMFRYGGMVSFTVVGGQEAATKVCARTRLFTLAESLGGVESLIEHPGLMTHMSVAGTSLQVPADLVRLSVGIEDVQDLLADLSDALD</sequence>
<dbReference type="PANTHER" id="PTHR11808">
    <property type="entry name" value="TRANS-SULFURATION ENZYME FAMILY MEMBER"/>
    <property type="match status" value="1"/>
</dbReference>
<keyword evidence="8" id="KW-1185">Reference proteome</keyword>
<dbReference type="InterPro" id="IPR015421">
    <property type="entry name" value="PyrdxlP-dep_Trfase_major"/>
</dbReference>